<feature type="region of interest" description="Disordered" evidence="1">
    <location>
        <begin position="96"/>
        <end position="379"/>
    </location>
</feature>
<feature type="compositionally biased region" description="Basic and acidic residues" evidence="1">
    <location>
        <begin position="364"/>
        <end position="379"/>
    </location>
</feature>
<dbReference type="OrthoDB" id="6766051at2759"/>
<evidence type="ECO:0000313" key="4">
    <source>
        <dbReference type="EMBL" id="CAG9865075.1"/>
    </source>
</evidence>
<organism evidence="4 5">
    <name type="scientific">Phyllotreta striolata</name>
    <name type="common">Striped flea beetle</name>
    <name type="synonym">Crioceris striolata</name>
    <dbReference type="NCBI Taxonomy" id="444603"/>
    <lineage>
        <taxon>Eukaryota</taxon>
        <taxon>Metazoa</taxon>
        <taxon>Ecdysozoa</taxon>
        <taxon>Arthropoda</taxon>
        <taxon>Hexapoda</taxon>
        <taxon>Insecta</taxon>
        <taxon>Pterygota</taxon>
        <taxon>Neoptera</taxon>
        <taxon>Endopterygota</taxon>
        <taxon>Coleoptera</taxon>
        <taxon>Polyphaga</taxon>
        <taxon>Cucujiformia</taxon>
        <taxon>Chrysomeloidea</taxon>
        <taxon>Chrysomelidae</taxon>
        <taxon>Galerucinae</taxon>
        <taxon>Alticini</taxon>
        <taxon>Phyllotreta</taxon>
    </lineage>
</organism>
<feature type="region of interest" description="Disordered" evidence="1">
    <location>
        <begin position="404"/>
        <end position="451"/>
    </location>
</feature>
<keyword evidence="2" id="KW-0472">Membrane</keyword>
<name>A0A9N9XUQ3_PHYSR</name>
<feature type="compositionally biased region" description="Basic and acidic residues" evidence="1">
    <location>
        <begin position="422"/>
        <end position="434"/>
    </location>
</feature>
<feature type="signal peptide" evidence="3">
    <location>
        <begin position="1"/>
        <end position="22"/>
    </location>
</feature>
<protein>
    <submittedName>
        <fullName evidence="4">Uncharacterized protein</fullName>
    </submittedName>
</protein>
<feature type="compositionally biased region" description="Basic and acidic residues" evidence="1">
    <location>
        <begin position="291"/>
        <end position="308"/>
    </location>
</feature>
<reference evidence="4" key="1">
    <citation type="submission" date="2022-01" db="EMBL/GenBank/DDBJ databases">
        <authorList>
            <person name="King R."/>
        </authorList>
    </citation>
    <scope>NUCLEOTIDE SEQUENCE</scope>
</reference>
<sequence length="451" mass="50106">MWKINVLLLLTIFSSGISNAHSEDLLSENESEIALVDSNIWDIDQDASAEQLPREPIEAICDKYNLEYQNQLIDCQRINFQLKPLNVDEYIRNKRDAAPEEEGSGDEPPPIQETNEEPEPEDSKPDESKPEDSKPDESKPEDSKPDESKPEDSKPDESNPEDSKPDESKPEDSKPDESKPEDSKPDESKPEDSKPDESKPEDSKPDESKPEESKPEESKPEEENQENPNTTEVPAVEPLITTSKPPENEEESKQEVPESEPKETTTQQPQTLTEIVTNSSVPDTETTAVAEPKKEDNLEISEGSDKGQESPAKIGRKMTQEDLINQQSGIALVHNSGNMIETEEKVGKMKPNESIKAASGTPVEEPKSGESSETPARKDNKLLIGLFVTVVTVGIGAFAYSRIQKRKRSRNAMRSAENGTNKTEDPEAGKEMKPLMKTAEPKSSLEYAEEK</sequence>
<feature type="compositionally biased region" description="Polar residues" evidence="1">
    <location>
        <begin position="275"/>
        <end position="287"/>
    </location>
</feature>
<accession>A0A9N9XUQ3</accession>
<evidence type="ECO:0000256" key="1">
    <source>
        <dbReference type="SAM" id="MobiDB-lite"/>
    </source>
</evidence>
<feature type="compositionally biased region" description="Polar residues" evidence="1">
    <location>
        <begin position="322"/>
        <end position="339"/>
    </location>
</feature>
<feature type="compositionally biased region" description="Basic and acidic residues" evidence="1">
    <location>
        <begin position="251"/>
        <end position="263"/>
    </location>
</feature>
<dbReference type="AlphaFoldDB" id="A0A9N9XUQ3"/>
<evidence type="ECO:0000256" key="3">
    <source>
        <dbReference type="SAM" id="SignalP"/>
    </source>
</evidence>
<feature type="compositionally biased region" description="Low complexity" evidence="1">
    <location>
        <begin position="264"/>
        <end position="274"/>
    </location>
</feature>
<keyword evidence="2" id="KW-1133">Transmembrane helix</keyword>
<feature type="compositionally biased region" description="Basic and acidic residues" evidence="1">
    <location>
        <begin position="121"/>
        <end position="222"/>
    </location>
</feature>
<keyword evidence="5" id="KW-1185">Reference proteome</keyword>
<keyword evidence="3" id="KW-0732">Signal</keyword>
<gene>
    <name evidence="4" type="ORF">PHYEVI_LOCUS11321</name>
</gene>
<feature type="transmembrane region" description="Helical" evidence="2">
    <location>
        <begin position="382"/>
        <end position="400"/>
    </location>
</feature>
<feature type="compositionally biased region" description="Basic and acidic residues" evidence="1">
    <location>
        <begin position="342"/>
        <end position="353"/>
    </location>
</feature>
<evidence type="ECO:0000313" key="5">
    <source>
        <dbReference type="Proteomes" id="UP001153712"/>
    </source>
</evidence>
<proteinExistence type="predicted"/>
<feature type="chain" id="PRO_5040186724" evidence="3">
    <location>
        <begin position="23"/>
        <end position="451"/>
    </location>
</feature>
<dbReference type="EMBL" id="OU900102">
    <property type="protein sequence ID" value="CAG9865075.1"/>
    <property type="molecule type" value="Genomic_DNA"/>
</dbReference>
<evidence type="ECO:0000256" key="2">
    <source>
        <dbReference type="SAM" id="Phobius"/>
    </source>
</evidence>
<dbReference type="Proteomes" id="UP001153712">
    <property type="component" value="Chromosome 9"/>
</dbReference>
<keyword evidence="2" id="KW-0812">Transmembrane</keyword>